<dbReference type="AlphaFoldDB" id="C6XTX1"/>
<comment type="catalytic activity">
    <reaction evidence="7">
        <text>Endonucleolytic cleavage of RNA, removing 5'-extranucleotides from tRNA precursor.</text>
        <dbReference type="EC" id="3.1.26.5"/>
    </reaction>
</comment>
<evidence type="ECO:0000256" key="3">
    <source>
        <dbReference type="ARBA" id="ARBA00022722"/>
    </source>
</evidence>
<evidence type="ECO:0000256" key="8">
    <source>
        <dbReference type="NCBIfam" id="TIGR00188"/>
    </source>
</evidence>
<comment type="similarity">
    <text evidence="7">Belongs to the RnpA family.</text>
</comment>
<keyword evidence="6 7" id="KW-0694">RNA-binding</keyword>
<name>C6XTX1_PEDHD</name>
<keyword evidence="2 7" id="KW-0819">tRNA processing</keyword>
<dbReference type="GO" id="GO:0004526">
    <property type="term" value="F:ribonuclease P activity"/>
    <property type="evidence" value="ECO:0007669"/>
    <property type="project" value="UniProtKB-UniRule"/>
</dbReference>
<keyword evidence="3 7" id="KW-0540">Nuclease</keyword>
<evidence type="ECO:0000256" key="2">
    <source>
        <dbReference type="ARBA" id="ARBA00022694"/>
    </source>
</evidence>
<dbReference type="GO" id="GO:0000049">
    <property type="term" value="F:tRNA binding"/>
    <property type="evidence" value="ECO:0007669"/>
    <property type="project" value="UniProtKB-UniRule"/>
</dbReference>
<dbReference type="SUPFAM" id="SSF54211">
    <property type="entry name" value="Ribosomal protein S5 domain 2-like"/>
    <property type="match status" value="1"/>
</dbReference>
<dbReference type="KEGG" id="phe:Phep_1544"/>
<comment type="subunit">
    <text evidence="7">Consists of a catalytic RNA component (M1 or rnpB) and a protein subunit.</text>
</comment>
<dbReference type="EMBL" id="CP001681">
    <property type="protein sequence ID" value="ACU03757.1"/>
    <property type="molecule type" value="Genomic_DNA"/>
</dbReference>
<dbReference type="Gene3D" id="3.30.230.10">
    <property type="match status" value="1"/>
</dbReference>
<dbReference type="HOGENOM" id="CLU_117179_1_0_10"/>
<evidence type="ECO:0000256" key="1">
    <source>
        <dbReference type="ARBA" id="ARBA00002663"/>
    </source>
</evidence>
<proteinExistence type="inferred from homology"/>
<accession>C6XTX1</accession>
<evidence type="ECO:0000256" key="5">
    <source>
        <dbReference type="ARBA" id="ARBA00022801"/>
    </source>
</evidence>
<dbReference type="InterPro" id="IPR014721">
    <property type="entry name" value="Ribsml_uS5_D2-typ_fold_subgr"/>
</dbReference>
<sequence>MNTFKKEERLCSRKSLDLLFKNGSSFLLYPYRISYLFVSEAQRFPVQVVINVAKKRYKRAVDRNLIKRRIREAYRLQKEQELYTLLPGNNPLLLLSVQFVGKKIYDFSFLEKKLSAAFKRLTADLEVKKPNTGKSDEGN</sequence>
<dbReference type="OrthoDB" id="1524972at2"/>
<dbReference type="InterPro" id="IPR020539">
    <property type="entry name" value="RNase_P_CS"/>
</dbReference>
<gene>
    <name evidence="7" type="primary">rnpA</name>
    <name evidence="9" type="ordered locus">Phep_1544</name>
</gene>
<evidence type="ECO:0000313" key="9">
    <source>
        <dbReference type="EMBL" id="ACU03757.1"/>
    </source>
</evidence>
<organism evidence="9 10">
    <name type="scientific">Pedobacter heparinus (strain ATCC 13125 / DSM 2366 / CIP 104194 / JCM 7457 / NBRC 12017 / NCIMB 9290 / NRRL B-14731 / HIM 762-3)</name>
    <dbReference type="NCBI Taxonomy" id="485917"/>
    <lineage>
        <taxon>Bacteria</taxon>
        <taxon>Pseudomonadati</taxon>
        <taxon>Bacteroidota</taxon>
        <taxon>Sphingobacteriia</taxon>
        <taxon>Sphingobacteriales</taxon>
        <taxon>Sphingobacteriaceae</taxon>
        <taxon>Pedobacter</taxon>
    </lineage>
</organism>
<evidence type="ECO:0000256" key="6">
    <source>
        <dbReference type="ARBA" id="ARBA00022884"/>
    </source>
</evidence>
<comment type="function">
    <text evidence="1 7">RNaseP catalyzes the removal of the 5'-leader sequence from pre-tRNA to produce the mature 5'-terminus. It can also cleave other RNA substrates such as 4.5S RNA. The protein component plays an auxiliary but essential role in vivo by binding to the 5'-leader sequence and broadening the substrate specificity of the ribozyme.</text>
</comment>
<dbReference type="STRING" id="485917.Phep_1544"/>
<keyword evidence="4 7" id="KW-0255">Endonuclease</keyword>
<evidence type="ECO:0000256" key="4">
    <source>
        <dbReference type="ARBA" id="ARBA00022759"/>
    </source>
</evidence>
<keyword evidence="5 7" id="KW-0378">Hydrolase</keyword>
<dbReference type="eggNOG" id="COG0594">
    <property type="taxonomic scope" value="Bacteria"/>
</dbReference>
<dbReference type="Pfam" id="PF00825">
    <property type="entry name" value="Ribonuclease_P"/>
    <property type="match status" value="1"/>
</dbReference>
<dbReference type="GO" id="GO:0001682">
    <property type="term" value="P:tRNA 5'-leader removal"/>
    <property type="evidence" value="ECO:0007669"/>
    <property type="project" value="UniProtKB-UniRule"/>
</dbReference>
<evidence type="ECO:0000313" key="10">
    <source>
        <dbReference type="Proteomes" id="UP000000852"/>
    </source>
</evidence>
<reference evidence="9 10" key="1">
    <citation type="journal article" date="2009" name="Stand. Genomic Sci.">
        <title>Complete genome sequence of Pedobacter heparinus type strain (HIM 762-3).</title>
        <authorList>
            <person name="Han C."/>
            <person name="Spring S."/>
            <person name="Lapidus A."/>
            <person name="Del Rio T.G."/>
            <person name="Tice H."/>
            <person name="Copeland A."/>
            <person name="Cheng J.F."/>
            <person name="Lucas S."/>
            <person name="Chen F."/>
            <person name="Nolan M."/>
            <person name="Bruce D."/>
            <person name="Goodwin L."/>
            <person name="Pitluck S."/>
            <person name="Ivanova N."/>
            <person name="Mavromatis K."/>
            <person name="Mikhailova N."/>
            <person name="Pati A."/>
            <person name="Chen A."/>
            <person name="Palaniappan K."/>
            <person name="Land M."/>
            <person name="Hauser L."/>
            <person name="Chang Y.J."/>
            <person name="Jeffries C.C."/>
            <person name="Saunders E."/>
            <person name="Chertkov O."/>
            <person name="Brettin T."/>
            <person name="Goker M."/>
            <person name="Rohde M."/>
            <person name="Bristow J."/>
            <person name="Eisen J.A."/>
            <person name="Markowitz V."/>
            <person name="Hugenholtz P."/>
            <person name="Kyrpides N.C."/>
            <person name="Klenk H.P."/>
            <person name="Detter J.C."/>
        </authorList>
    </citation>
    <scope>NUCLEOTIDE SEQUENCE [LARGE SCALE GENOMIC DNA]</scope>
    <source>
        <strain evidence="10">ATCC 13125 / DSM 2366 / CIP 104194 / JCM 7457 / NBRC 12017 / NCIMB 9290 / NRRL B-14731 / HIM 762-3</strain>
    </source>
</reference>
<dbReference type="EC" id="3.1.26.5" evidence="7 8"/>
<dbReference type="InterPro" id="IPR020568">
    <property type="entry name" value="Ribosomal_Su5_D2-typ_SF"/>
</dbReference>
<keyword evidence="10" id="KW-1185">Reference proteome</keyword>
<evidence type="ECO:0000256" key="7">
    <source>
        <dbReference type="HAMAP-Rule" id="MF_00227"/>
    </source>
</evidence>
<dbReference type="PROSITE" id="PS00648">
    <property type="entry name" value="RIBONUCLEASE_P"/>
    <property type="match status" value="1"/>
</dbReference>
<dbReference type="Proteomes" id="UP000000852">
    <property type="component" value="Chromosome"/>
</dbReference>
<protein>
    <recommendedName>
        <fullName evidence="7 8">Ribonuclease P protein component</fullName>
        <shortName evidence="7">RNase P protein</shortName>
        <shortName evidence="7">RNaseP protein</shortName>
        <ecNumber evidence="7 8">3.1.26.5</ecNumber>
    </recommendedName>
    <alternativeName>
        <fullName evidence="7">Protein C5</fullName>
    </alternativeName>
</protein>
<dbReference type="NCBIfam" id="TIGR00188">
    <property type="entry name" value="rnpA"/>
    <property type="match status" value="1"/>
</dbReference>
<dbReference type="RefSeq" id="WP_015807372.1">
    <property type="nucleotide sequence ID" value="NC_013061.1"/>
</dbReference>
<dbReference type="HAMAP" id="MF_00227">
    <property type="entry name" value="RNase_P"/>
    <property type="match status" value="1"/>
</dbReference>
<dbReference type="InterPro" id="IPR000100">
    <property type="entry name" value="RNase_P"/>
</dbReference>